<dbReference type="Pfam" id="PF13581">
    <property type="entry name" value="HATPase_c_2"/>
    <property type="match status" value="1"/>
</dbReference>
<dbReference type="Gene3D" id="3.30.565.10">
    <property type="entry name" value="Histidine kinase-like ATPase, C-terminal domain"/>
    <property type="match status" value="1"/>
</dbReference>
<evidence type="ECO:0000313" key="3">
    <source>
        <dbReference type="EMBL" id="WAW14925.1"/>
    </source>
</evidence>
<keyword evidence="1" id="KW-0723">Serine/threonine-protein kinase</keyword>
<dbReference type="EMBL" id="CP114052">
    <property type="protein sequence ID" value="WAW14925.1"/>
    <property type="molecule type" value="Genomic_DNA"/>
</dbReference>
<keyword evidence="3" id="KW-0547">Nucleotide-binding</keyword>
<dbReference type="InterPro" id="IPR036890">
    <property type="entry name" value="HATPase_C_sf"/>
</dbReference>
<sequence length="135" mass="15012">MSFELIQMNMSNNPDFVSVIRLTTAGIASRIGFNMEDIEDLKVAVSEACTNAIKHSREKNFEIKFYIYEDKLEIEVLDDGIGYDVESVKDPDLSKPATSGLGLFIIKSLMDFVDIRSCGDCGTVIKFTKTLGVDN</sequence>
<keyword evidence="1" id="KW-0418">Kinase</keyword>
<organism evidence="3 4">
    <name type="scientific">Peptostreptococcus equinus</name>
    <dbReference type="NCBI Taxonomy" id="3003601"/>
    <lineage>
        <taxon>Bacteria</taxon>
        <taxon>Bacillati</taxon>
        <taxon>Bacillota</taxon>
        <taxon>Clostridia</taxon>
        <taxon>Peptostreptococcales</taxon>
        <taxon>Peptostreptococcaceae</taxon>
        <taxon>Peptostreptococcus</taxon>
    </lineage>
</organism>
<dbReference type="InterPro" id="IPR050267">
    <property type="entry name" value="Anti-sigma-factor_SerPK"/>
</dbReference>
<keyword evidence="4" id="KW-1185">Reference proteome</keyword>
<dbReference type="PANTHER" id="PTHR35526:SF3">
    <property type="entry name" value="ANTI-SIGMA-F FACTOR RSBW"/>
    <property type="match status" value="1"/>
</dbReference>
<dbReference type="PANTHER" id="PTHR35526">
    <property type="entry name" value="ANTI-SIGMA-F FACTOR RSBW-RELATED"/>
    <property type="match status" value="1"/>
</dbReference>
<dbReference type="SMART" id="SM00387">
    <property type="entry name" value="HATPase_c"/>
    <property type="match status" value="1"/>
</dbReference>
<reference evidence="3" key="1">
    <citation type="submission" date="2022-12" db="EMBL/GenBank/DDBJ databases">
        <title>Peptostreptococcus.</title>
        <authorList>
            <person name="Lee S.H."/>
        </authorList>
    </citation>
    <scope>NUCLEOTIDE SEQUENCE</scope>
    <source>
        <strain evidence="3">CBA3647</strain>
    </source>
</reference>
<dbReference type="GO" id="GO:0005524">
    <property type="term" value="F:ATP binding"/>
    <property type="evidence" value="ECO:0007669"/>
    <property type="project" value="UniProtKB-KW"/>
</dbReference>
<evidence type="ECO:0000313" key="4">
    <source>
        <dbReference type="Proteomes" id="UP001164187"/>
    </source>
</evidence>
<gene>
    <name evidence="3" type="ORF">O0R46_00045</name>
</gene>
<keyword evidence="3" id="KW-0067">ATP-binding</keyword>
<dbReference type="InterPro" id="IPR003594">
    <property type="entry name" value="HATPase_dom"/>
</dbReference>
<evidence type="ECO:0000256" key="1">
    <source>
        <dbReference type="ARBA" id="ARBA00022527"/>
    </source>
</evidence>
<feature type="domain" description="Histidine kinase/HSP90-like ATPase" evidence="2">
    <location>
        <begin position="36"/>
        <end position="133"/>
    </location>
</feature>
<accession>A0ABY7JSG3</accession>
<protein>
    <submittedName>
        <fullName evidence="3">ATP-binding protein</fullName>
    </submittedName>
</protein>
<dbReference type="RefSeq" id="WP_269311617.1">
    <property type="nucleotide sequence ID" value="NZ_CP114052.1"/>
</dbReference>
<proteinExistence type="predicted"/>
<name>A0ABY7JSG3_9FIRM</name>
<dbReference type="CDD" id="cd16936">
    <property type="entry name" value="HATPase_RsbW-like"/>
    <property type="match status" value="1"/>
</dbReference>
<keyword evidence="1" id="KW-0808">Transferase</keyword>
<dbReference type="Proteomes" id="UP001164187">
    <property type="component" value="Chromosome"/>
</dbReference>
<dbReference type="SUPFAM" id="SSF55874">
    <property type="entry name" value="ATPase domain of HSP90 chaperone/DNA topoisomerase II/histidine kinase"/>
    <property type="match status" value="1"/>
</dbReference>
<evidence type="ECO:0000259" key="2">
    <source>
        <dbReference type="SMART" id="SM00387"/>
    </source>
</evidence>